<reference evidence="6 7" key="1">
    <citation type="submission" date="2018-04" db="EMBL/GenBank/DDBJ databases">
        <title>Novel Campyloabacter and Helicobacter Species and Strains.</title>
        <authorList>
            <person name="Mannion A.J."/>
            <person name="Shen Z."/>
            <person name="Fox J.G."/>
        </authorList>
    </citation>
    <scope>NUCLEOTIDE SEQUENCE [LARGE SCALE GENOMIC DNA]</scope>
    <source>
        <strain evidence="6 7">MIT 12-6600</strain>
    </source>
</reference>
<feature type="active site" description="Proton acceptor" evidence="3">
    <location>
        <position position="191"/>
    </location>
</feature>
<dbReference type="InterPro" id="IPR000653">
    <property type="entry name" value="DegT/StrS_aminotransferase"/>
</dbReference>
<dbReference type="EC" id="2.6.1.92" evidence="2"/>
<dbReference type="AlphaFoldDB" id="A0A3D8INU0"/>
<evidence type="ECO:0000256" key="2">
    <source>
        <dbReference type="NCBIfam" id="TIGR03588"/>
    </source>
</evidence>
<feature type="modified residue" description="N6-(pyridoxal phosphate)lysine" evidence="4">
    <location>
        <position position="191"/>
    </location>
</feature>
<dbReference type="EMBL" id="NXLT01000004">
    <property type="protein sequence ID" value="RDU66919.1"/>
    <property type="molecule type" value="Genomic_DNA"/>
</dbReference>
<dbReference type="InterPro" id="IPR015424">
    <property type="entry name" value="PyrdxlP-dep_Trfase"/>
</dbReference>
<gene>
    <name evidence="6" type="primary">pseC</name>
    <name evidence="6" type="ORF">CQA54_06070</name>
</gene>
<dbReference type="PIRSF" id="PIRSF000390">
    <property type="entry name" value="PLP_StrS"/>
    <property type="match status" value="1"/>
</dbReference>
<dbReference type="PANTHER" id="PTHR30244:SF34">
    <property type="entry name" value="DTDP-4-AMINO-4,6-DIDEOXYGALACTOSE TRANSAMINASE"/>
    <property type="match status" value="1"/>
</dbReference>
<dbReference type="InterPro" id="IPR020026">
    <property type="entry name" value="PseC"/>
</dbReference>
<dbReference type="RefSeq" id="WP_115571233.1">
    <property type="nucleotide sequence ID" value="NZ_NXLT01000004.1"/>
</dbReference>
<evidence type="ECO:0000313" key="6">
    <source>
        <dbReference type="EMBL" id="RDU66919.1"/>
    </source>
</evidence>
<organism evidence="6 7">
    <name type="scientific">Helicobacter equorum</name>
    <dbReference type="NCBI Taxonomy" id="361872"/>
    <lineage>
        <taxon>Bacteria</taxon>
        <taxon>Pseudomonadati</taxon>
        <taxon>Campylobacterota</taxon>
        <taxon>Epsilonproteobacteria</taxon>
        <taxon>Campylobacterales</taxon>
        <taxon>Helicobacteraceae</taxon>
        <taxon>Helicobacter</taxon>
    </lineage>
</organism>
<keyword evidence="4 5" id="KW-0663">Pyridoxal phosphate</keyword>
<evidence type="ECO:0000256" key="4">
    <source>
        <dbReference type="PIRSR" id="PIRSR000390-2"/>
    </source>
</evidence>
<dbReference type="Gene3D" id="3.40.640.10">
    <property type="entry name" value="Type I PLP-dependent aspartate aminotransferase-like (Major domain)"/>
    <property type="match status" value="1"/>
</dbReference>
<evidence type="ECO:0000256" key="3">
    <source>
        <dbReference type="PIRSR" id="PIRSR000390-1"/>
    </source>
</evidence>
<proteinExistence type="inferred from homology"/>
<evidence type="ECO:0000256" key="1">
    <source>
        <dbReference type="ARBA" id="ARBA00037999"/>
    </source>
</evidence>
<keyword evidence="7" id="KW-1185">Reference proteome</keyword>
<dbReference type="OrthoDB" id="5342089at2"/>
<dbReference type="CDD" id="cd00616">
    <property type="entry name" value="AHBA_syn"/>
    <property type="match status" value="1"/>
</dbReference>
<dbReference type="Proteomes" id="UP000256514">
    <property type="component" value="Unassembled WGS sequence"/>
</dbReference>
<dbReference type="GO" id="GO:0008483">
    <property type="term" value="F:transaminase activity"/>
    <property type="evidence" value="ECO:0007669"/>
    <property type="project" value="TreeGrafter"/>
</dbReference>
<dbReference type="InterPro" id="IPR015421">
    <property type="entry name" value="PyrdxlP-dep_Trfase_major"/>
</dbReference>
<name>A0A3D8INU0_9HELI</name>
<sequence>MYPYSTQFIQEDDKKAVLCALDDKNLTQGWRAQEFESVIAKYCNVSHAIVCNSATSALYVAYHAIKSMLHTKSPHTPIFAITTPISFVATTNMMLANDITPIFADITPSGHLDPKSVREILTTHPHKQHIKLLVSMDYGGQSIDCTHMRELAQEFDLFWVSDSSHAFGASFQGSKVGSQADMTIFSFHAIKPITTAEGGALVTNNEVLFTHAKRLVSHGILKGDAWEYDCLECGFNFRMHELSAALGLSQLPKLQSFITKRTQIAQFYQQYFRNNPFFTILPQATDIHTYHLYPIFLHEQFWDCKKRIFADLHKRGIGVQVHYIPIYSFSLYKQKFGEIHLQNAQRFYNAELSIPCAQSMNLDDAKHVGEIIFKVLDSINKGY</sequence>
<evidence type="ECO:0000313" key="7">
    <source>
        <dbReference type="Proteomes" id="UP000256514"/>
    </source>
</evidence>
<protein>
    <recommendedName>
        <fullName evidence="2">UDP-4-amino-4,6-dideoxy-N-acetyl-beta-L-altrosamine transaminase</fullName>
        <ecNumber evidence="2">2.6.1.92</ecNumber>
    </recommendedName>
</protein>
<comment type="caution">
    <text evidence="6">The sequence shown here is derived from an EMBL/GenBank/DDBJ whole genome shotgun (WGS) entry which is preliminary data.</text>
</comment>
<dbReference type="Gene3D" id="3.90.1150.10">
    <property type="entry name" value="Aspartate Aminotransferase, domain 1"/>
    <property type="match status" value="1"/>
</dbReference>
<dbReference type="NCBIfam" id="TIGR03588">
    <property type="entry name" value="PseC"/>
    <property type="match status" value="1"/>
</dbReference>
<dbReference type="GO" id="GO:0000271">
    <property type="term" value="P:polysaccharide biosynthetic process"/>
    <property type="evidence" value="ECO:0007669"/>
    <property type="project" value="TreeGrafter"/>
</dbReference>
<dbReference type="GO" id="GO:0030170">
    <property type="term" value="F:pyridoxal phosphate binding"/>
    <property type="evidence" value="ECO:0007669"/>
    <property type="project" value="TreeGrafter"/>
</dbReference>
<dbReference type="SUPFAM" id="SSF53383">
    <property type="entry name" value="PLP-dependent transferases"/>
    <property type="match status" value="1"/>
</dbReference>
<dbReference type="InterPro" id="IPR015422">
    <property type="entry name" value="PyrdxlP-dep_Trfase_small"/>
</dbReference>
<accession>A0A3D8INU0</accession>
<dbReference type="Pfam" id="PF01041">
    <property type="entry name" value="DegT_DnrJ_EryC1"/>
    <property type="match status" value="1"/>
</dbReference>
<evidence type="ECO:0000256" key="5">
    <source>
        <dbReference type="RuleBase" id="RU004508"/>
    </source>
</evidence>
<dbReference type="PANTHER" id="PTHR30244">
    <property type="entry name" value="TRANSAMINASE"/>
    <property type="match status" value="1"/>
</dbReference>
<comment type="similarity">
    <text evidence="1 5">Belongs to the DegT/DnrJ/EryC1 family.</text>
</comment>